<keyword evidence="3" id="KW-1185">Reference proteome</keyword>
<dbReference type="PANTHER" id="PTHR31639">
    <property type="entry name" value="F-BOX PROTEIN-LIKE"/>
    <property type="match status" value="1"/>
</dbReference>
<protein>
    <recommendedName>
        <fullName evidence="1">F-box domain-containing protein</fullName>
    </recommendedName>
</protein>
<feature type="domain" description="F-box" evidence="1">
    <location>
        <begin position="244"/>
        <end position="292"/>
    </location>
</feature>
<evidence type="ECO:0000313" key="3">
    <source>
        <dbReference type="Proteomes" id="UP000824120"/>
    </source>
</evidence>
<dbReference type="PANTHER" id="PTHR31639:SF151">
    <property type="entry name" value="F-BOX DOMAIN-CONTAINING PROTEIN"/>
    <property type="match status" value="1"/>
</dbReference>
<proteinExistence type="predicted"/>
<dbReference type="InterPro" id="IPR036047">
    <property type="entry name" value="F-box-like_dom_sf"/>
</dbReference>
<dbReference type="AlphaFoldDB" id="A0A9J5YUS3"/>
<dbReference type="Pfam" id="PF00646">
    <property type="entry name" value="F-box"/>
    <property type="match status" value="1"/>
</dbReference>
<sequence>MASIVCDDILSELPYDIRLNLSATALLLLMPHQNQLKKVHVTCRRNYLQKIEIKARNLVEFHLFNKSAKLEVDLCVCTKLQVLNLDSAYIPSVKSLSLPLCKGLNKIRIMSLVLKTPSLIDLDDALVVNPNLRWFKIFNSFTFQNTCALDCSKLMEVKIGLKNNRAIICFNDMLPLETDTTESKEVISHFGNLQSKVEPLRIKNINVEILMSWIPRYESLIDEILVSRNVMTSFFHFNIYLSSILHFSNLPNDIGLKILYCLNLKERATACVVSRNWHDMITSLDDHKFVQTHSANKYCRYCYRDKLASCRNCHTLRPIIVKLASDNTTITEFYLLVPITLLYFPFSLEVFESRLLTVLHLKYCHIDENDIKNIFPCLKEMYFDHVAIYSSTLSNFINKCPSIVELTLMSAFIPSQCLIKINLKREIEIKARNLLEFHLFNSSAELEVDFYFYPRTLLVGVNSDAPKYNNFTQVLLDELKNWKRKSESSKRCKHSTSIRETPRPQAIFGQFTGILCVDNIQAEVTVKLPSLDWDQSCDHELSLIGKLIQHNVPVLSFIVEDHFNHDITDTNTRNGITLDDRKLYKHVRLEFCGKYFSNLPVIVKLAADNTILTEFYLFVPTSSAFFKFSPEDFESRLLTVLYLIYCSIDEDDNCFYLYSILVSPNVNCCSRYKRMIEIKVRNLLEFHLFDSPAELEVYLSA</sequence>
<dbReference type="Gene3D" id="1.20.1280.50">
    <property type="match status" value="1"/>
</dbReference>
<evidence type="ECO:0000313" key="2">
    <source>
        <dbReference type="EMBL" id="KAG5604313.1"/>
    </source>
</evidence>
<comment type="caution">
    <text evidence="2">The sequence shown here is derived from an EMBL/GenBank/DDBJ whole genome shotgun (WGS) entry which is preliminary data.</text>
</comment>
<name>A0A9J5YUS3_SOLCO</name>
<dbReference type="InterPro" id="IPR001810">
    <property type="entry name" value="F-box_dom"/>
</dbReference>
<dbReference type="PROSITE" id="PS50181">
    <property type="entry name" value="FBOX"/>
    <property type="match status" value="1"/>
</dbReference>
<dbReference type="SMART" id="SM00256">
    <property type="entry name" value="FBOX"/>
    <property type="match status" value="1"/>
</dbReference>
<reference evidence="2 3" key="1">
    <citation type="submission" date="2020-09" db="EMBL/GenBank/DDBJ databases">
        <title>De no assembly of potato wild relative species, Solanum commersonii.</title>
        <authorList>
            <person name="Cho K."/>
        </authorList>
    </citation>
    <scope>NUCLEOTIDE SEQUENCE [LARGE SCALE GENOMIC DNA]</scope>
    <source>
        <strain evidence="2">LZ3.2</strain>
        <tissue evidence="2">Leaf</tissue>
    </source>
</reference>
<dbReference type="Proteomes" id="UP000824120">
    <property type="component" value="Chromosome 5"/>
</dbReference>
<dbReference type="EMBL" id="JACXVP010000005">
    <property type="protein sequence ID" value="KAG5604313.1"/>
    <property type="molecule type" value="Genomic_DNA"/>
</dbReference>
<dbReference type="SUPFAM" id="SSF81383">
    <property type="entry name" value="F-box domain"/>
    <property type="match status" value="1"/>
</dbReference>
<gene>
    <name evidence="2" type="ORF">H5410_025805</name>
</gene>
<accession>A0A9J5YUS3</accession>
<organism evidence="2 3">
    <name type="scientific">Solanum commersonii</name>
    <name type="common">Commerson's wild potato</name>
    <name type="synonym">Commerson's nightshade</name>
    <dbReference type="NCBI Taxonomy" id="4109"/>
    <lineage>
        <taxon>Eukaryota</taxon>
        <taxon>Viridiplantae</taxon>
        <taxon>Streptophyta</taxon>
        <taxon>Embryophyta</taxon>
        <taxon>Tracheophyta</taxon>
        <taxon>Spermatophyta</taxon>
        <taxon>Magnoliopsida</taxon>
        <taxon>eudicotyledons</taxon>
        <taxon>Gunneridae</taxon>
        <taxon>Pentapetalae</taxon>
        <taxon>asterids</taxon>
        <taxon>lamiids</taxon>
        <taxon>Solanales</taxon>
        <taxon>Solanaceae</taxon>
        <taxon>Solanoideae</taxon>
        <taxon>Solaneae</taxon>
        <taxon>Solanum</taxon>
    </lineage>
</organism>
<evidence type="ECO:0000259" key="1">
    <source>
        <dbReference type="PROSITE" id="PS50181"/>
    </source>
</evidence>